<keyword evidence="3" id="KW-1185">Reference proteome</keyword>
<keyword evidence="1" id="KW-0732">Signal</keyword>
<protein>
    <submittedName>
        <fullName evidence="4">Secreted protein</fullName>
    </submittedName>
</protein>
<dbReference type="OrthoDB" id="10503423at2759"/>
<reference evidence="2 3" key="2">
    <citation type="submission" date="2018-11" db="EMBL/GenBank/DDBJ databases">
        <authorList>
            <consortium name="Pathogen Informatics"/>
        </authorList>
    </citation>
    <scope>NUCLEOTIDE SEQUENCE [LARGE SCALE GENOMIC DNA]</scope>
</reference>
<proteinExistence type="predicted"/>
<dbReference type="EMBL" id="UYRS01002597">
    <property type="protein sequence ID" value="VDK25900.1"/>
    <property type="molecule type" value="Genomic_DNA"/>
</dbReference>
<dbReference type="AlphaFoldDB" id="A0A0R3VZ52"/>
<reference evidence="4" key="1">
    <citation type="submission" date="2017-02" db="UniProtKB">
        <authorList>
            <consortium name="WormBaseParasite"/>
        </authorList>
    </citation>
    <scope>IDENTIFICATION</scope>
</reference>
<feature type="signal peptide" evidence="1">
    <location>
        <begin position="1"/>
        <end position="27"/>
    </location>
</feature>
<evidence type="ECO:0000313" key="4">
    <source>
        <dbReference type="WBParaSite" id="TASK_0000269601-mRNA-1"/>
    </source>
</evidence>
<evidence type="ECO:0000256" key="1">
    <source>
        <dbReference type="SAM" id="SignalP"/>
    </source>
</evidence>
<feature type="chain" id="PRO_5043132476" evidence="1">
    <location>
        <begin position="28"/>
        <end position="125"/>
    </location>
</feature>
<evidence type="ECO:0000313" key="3">
    <source>
        <dbReference type="Proteomes" id="UP000282613"/>
    </source>
</evidence>
<dbReference type="Proteomes" id="UP000282613">
    <property type="component" value="Unassembled WGS sequence"/>
</dbReference>
<name>A0A0R3VZ52_TAEAS</name>
<evidence type="ECO:0000313" key="2">
    <source>
        <dbReference type="EMBL" id="VDK25900.1"/>
    </source>
</evidence>
<sequence length="125" mass="13505">MKMVHLEHGFVSCVVAVMMLLLAMTEGQPIAHAMWDEALQSTSGEMPSDGVGTTMTTATLAISGISTTATTIDTNVASTTAAQTTSFHPDLASTVAISAAKRPIFERLREPHQPEDYNYDFLREM</sequence>
<dbReference type="WBParaSite" id="TASK_0000269601-mRNA-1">
    <property type="protein sequence ID" value="TASK_0000269601-mRNA-1"/>
    <property type="gene ID" value="TASK_0000269601"/>
</dbReference>
<accession>A0A0R3VZ52</accession>
<organism evidence="4">
    <name type="scientific">Taenia asiatica</name>
    <name type="common">Asian tapeworm</name>
    <dbReference type="NCBI Taxonomy" id="60517"/>
    <lineage>
        <taxon>Eukaryota</taxon>
        <taxon>Metazoa</taxon>
        <taxon>Spiralia</taxon>
        <taxon>Lophotrochozoa</taxon>
        <taxon>Platyhelminthes</taxon>
        <taxon>Cestoda</taxon>
        <taxon>Eucestoda</taxon>
        <taxon>Cyclophyllidea</taxon>
        <taxon>Taeniidae</taxon>
        <taxon>Taenia</taxon>
    </lineage>
</organism>
<gene>
    <name evidence="2" type="ORF">TASK_LOCUS2697</name>
</gene>